<feature type="domain" description="DSBA-like thioredoxin" evidence="1">
    <location>
        <begin position="3"/>
        <end position="204"/>
    </location>
</feature>
<evidence type="ECO:0000259" key="1">
    <source>
        <dbReference type="Pfam" id="PF01323"/>
    </source>
</evidence>
<dbReference type="EMBL" id="JARMAB010000016">
    <property type="protein sequence ID" value="MED1203792.1"/>
    <property type="molecule type" value="Genomic_DNA"/>
</dbReference>
<gene>
    <name evidence="2" type="ORF">P4T90_12025</name>
</gene>
<protein>
    <submittedName>
        <fullName evidence="2">DsbA family oxidoreductase</fullName>
    </submittedName>
</protein>
<evidence type="ECO:0000313" key="2">
    <source>
        <dbReference type="EMBL" id="MED1203792.1"/>
    </source>
</evidence>
<dbReference type="PANTHER" id="PTHR13887:SF41">
    <property type="entry name" value="THIOREDOXIN SUPERFAMILY PROTEIN"/>
    <property type="match status" value="1"/>
</dbReference>
<proteinExistence type="predicted"/>
<name>A0ABU6MKM3_9BACI</name>
<dbReference type="Proteomes" id="UP001341444">
    <property type="component" value="Unassembled WGS sequence"/>
</dbReference>
<reference evidence="2 3" key="1">
    <citation type="submission" date="2023-03" db="EMBL/GenBank/DDBJ databases">
        <title>Bacillus Genome Sequencing.</title>
        <authorList>
            <person name="Dunlap C."/>
        </authorList>
    </citation>
    <scope>NUCLEOTIDE SEQUENCE [LARGE SCALE GENOMIC DNA]</scope>
    <source>
        <strain evidence="2 3">B-23453</strain>
    </source>
</reference>
<dbReference type="PANTHER" id="PTHR13887">
    <property type="entry name" value="GLUTATHIONE S-TRANSFERASE KAPPA"/>
    <property type="match status" value="1"/>
</dbReference>
<comment type="caution">
    <text evidence="2">The sequence shown here is derived from an EMBL/GenBank/DDBJ whole genome shotgun (WGS) entry which is preliminary data.</text>
</comment>
<keyword evidence="3" id="KW-1185">Reference proteome</keyword>
<dbReference type="RefSeq" id="WP_066269711.1">
    <property type="nucleotide sequence ID" value="NZ_JARMAB010000016.1"/>
</dbReference>
<organism evidence="2 3">
    <name type="scientific">Heyndrickxia acidicola</name>
    <dbReference type="NCBI Taxonomy" id="209389"/>
    <lineage>
        <taxon>Bacteria</taxon>
        <taxon>Bacillati</taxon>
        <taxon>Bacillota</taxon>
        <taxon>Bacilli</taxon>
        <taxon>Bacillales</taxon>
        <taxon>Bacillaceae</taxon>
        <taxon>Heyndrickxia</taxon>
    </lineage>
</organism>
<dbReference type="InterPro" id="IPR036249">
    <property type="entry name" value="Thioredoxin-like_sf"/>
</dbReference>
<dbReference type="Gene3D" id="3.40.30.10">
    <property type="entry name" value="Glutaredoxin"/>
    <property type="match status" value="1"/>
</dbReference>
<dbReference type="SUPFAM" id="SSF52833">
    <property type="entry name" value="Thioredoxin-like"/>
    <property type="match status" value="1"/>
</dbReference>
<dbReference type="CDD" id="cd03024">
    <property type="entry name" value="DsbA_FrnE"/>
    <property type="match status" value="1"/>
</dbReference>
<dbReference type="InterPro" id="IPR001853">
    <property type="entry name" value="DSBA-like_thioredoxin_dom"/>
</dbReference>
<dbReference type="Pfam" id="PF01323">
    <property type="entry name" value="DSBA"/>
    <property type="match status" value="1"/>
</dbReference>
<sequence>MRIEVWSDFVCPFCYIGKRTLEQALEKFSHKDQVEIVYKSYELQPDLKSDLNVSVDEMLAKKMGMTINQAKEMNKQVIQRAAEAGLKYNFDQMKQTNTLDAHRLAKYAEGKGKGAELTERILKAHFTEFQFIGSHETLINLAAEVGLDREESQKVLEGKDYLEEVRAEEAEAAQIRIQGVPFFVLNRKYAISGAQPIGVFINALEKVWEEENQFSPLQPIQSKEGLVCKDDNCEVPVD</sequence>
<accession>A0ABU6MKM3</accession>
<evidence type="ECO:0000313" key="3">
    <source>
        <dbReference type="Proteomes" id="UP001341444"/>
    </source>
</evidence>